<organism evidence="7">
    <name type="scientific">Ostreococcus tauri</name>
    <name type="common">Marine green alga</name>
    <dbReference type="NCBI Taxonomy" id="70448"/>
    <lineage>
        <taxon>Eukaryota</taxon>
        <taxon>Viridiplantae</taxon>
        <taxon>Chlorophyta</taxon>
        <taxon>Mamiellophyceae</taxon>
        <taxon>Mamiellales</taxon>
        <taxon>Bathycoccaceae</taxon>
        <taxon>Ostreococcus</taxon>
    </lineage>
</organism>
<feature type="region of interest" description="Disordered" evidence="6">
    <location>
        <begin position="1"/>
        <end position="27"/>
    </location>
</feature>
<dbReference type="PANTHER" id="PTHR15263">
    <property type="entry name" value="I-KAPPA-B-LIKE PROTEIN IKBL"/>
    <property type="match status" value="1"/>
</dbReference>
<protein>
    <submittedName>
        <fullName evidence="7">Uncharacterized protein</fullName>
    </submittedName>
</protein>
<comment type="subcellular location">
    <subcellularLocation>
        <location evidence="1">Nucleus</location>
    </subcellularLocation>
</comment>
<evidence type="ECO:0000256" key="2">
    <source>
        <dbReference type="ARBA" id="ARBA00022553"/>
    </source>
</evidence>
<keyword evidence="5" id="KW-0539">Nucleus</keyword>
<name>A0A1Y5IGF4_OSTTA</name>
<evidence type="ECO:0000256" key="4">
    <source>
        <dbReference type="ARBA" id="ARBA00023043"/>
    </source>
</evidence>
<keyword evidence="2" id="KW-0597">Phosphoprotein</keyword>
<keyword evidence="4" id="KW-0040">ANK repeat</keyword>
<dbReference type="GO" id="GO:0043124">
    <property type="term" value="P:negative regulation of canonical NF-kappaB signal transduction"/>
    <property type="evidence" value="ECO:0007669"/>
    <property type="project" value="InterPro"/>
</dbReference>
<dbReference type="PANTHER" id="PTHR15263:SF1">
    <property type="entry name" value="NF-KAPPA-B INHIBITOR-LIKE PROTEIN 1"/>
    <property type="match status" value="1"/>
</dbReference>
<evidence type="ECO:0000313" key="7">
    <source>
        <dbReference type="EMBL" id="OUS48639.1"/>
    </source>
</evidence>
<dbReference type="EMBL" id="KZ155774">
    <property type="protein sequence ID" value="OUS48639.1"/>
    <property type="molecule type" value="Genomic_DNA"/>
</dbReference>
<dbReference type="GO" id="GO:0005634">
    <property type="term" value="C:nucleus"/>
    <property type="evidence" value="ECO:0007669"/>
    <property type="project" value="UniProtKB-SubCell"/>
</dbReference>
<dbReference type="AlphaFoldDB" id="A0A1Y5IGF4"/>
<feature type="compositionally biased region" description="Basic and acidic residues" evidence="6">
    <location>
        <begin position="187"/>
        <end position="216"/>
    </location>
</feature>
<gene>
    <name evidence="7" type="ORF">BE221DRAFT_189971</name>
</gene>
<evidence type="ECO:0000256" key="3">
    <source>
        <dbReference type="ARBA" id="ARBA00022737"/>
    </source>
</evidence>
<feature type="region of interest" description="Disordered" evidence="6">
    <location>
        <begin position="146"/>
        <end position="216"/>
    </location>
</feature>
<dbReference type="InterPro" id="IPR038753">
    <property type="entry name" value="NFKBIL1"/>
</dbReference>
<keyword evidence="3" id="KW-0677">Repeat</keyword>
<reference evidence="7" key="1">
    <citation type="submission" date="2017-04" db="EMBL/GenBank/DDBJ databases">
        <title>Population genomics of picophytoplankton unveils novel chromosome hypervariability.</title>
        <authorList>
            <consortium name="DOE Joint Genome Institute"/>
            <person name="Blanc-Mathieu R."/>
            <person name="Krasovec M."/>
            <person name="Hebrard M."/>
            <person name="Yau S."/>
            <person name="Desgranges E."/>
            <person name="Martin J."/>
            <person name="Schackwitz W."/>
            <person name="Kuo A."/>
            <person name="Salin G."/>
            <person name="Donnadieu C."/>
            <person name="Desdevises Y."/>
            <person name="Sanchez-Ferandin S."/>
            <person name="Moreau H."/>
            <person name="Rivals E."/>
            <person name="Grigoriev I.V."/>
            <person name="Grimsley N."/>
            <person name="Eyre-Walker A."/>
            <person name="Piganeau G."/>
        </authorList>
    </citation>
    <scope>NUCLEOTIDE SEQUENCE [LARGE SCALE GENOMIC DNA]</scope>
    <source>
        <strain evidence="7">RCC 1115</strain>
    </source>
</reference>
<evidence type="ECO:0000256" key="6">
    <source>
        <dbReference type="SAM" id="MobiDB-lite"/>
    </source>
</evidence>
<evidence type="ECO:0000256" key="5">
    <source>
        <dbReference type="ARBA" id="ARBA00023242"/>
    </source>
</evidence>
<sequence>MRRANDGCDGWTTTTDSMDGRDGGDEDIETATRRRMTVAAMAGDARALRRAFAELQRGRYATTGRLMTARDVEEVLNGVDARGMTLMELASMAERLDAHRWLSERVGTRAMGTIGDSDASVTGRDAADAFEERLRDEHALEDGHGRLEALEEVDGAIDPGESGRGGVLGDENHRASVWAEASRRRRAREDDSGDVRRVKKREREKESENRREAERRRLEALRAEDARWRASLEVTTEPKSSAARTTEEYRKKWAKLERAARKGKTHELSVEDFPFVDESKMSPASVLRDFLIVDVPSGNERAQLREEMLRWHPDKFAKYLDLAVREELQDVVERVNATSQAVREAFKAFVVAPS</sequence>
<evidence type="ECO:0000256" key="1">
    <source>
        <dbReference type="ARBA" id="ARBA00004123"/>
    </source>
</evidence>
<proteinExistence type="predicted"/>
<accession>A0A1Y5IGF4</accession>
<dbReference type="Proteomes" id="UP000195557">
    <property type="component" value="Unassembled WGS sequence"/>
</dbReference>